<evidence type="ECO:0000256" key="1">
    <source>
        <dbReference type="ARBA" id="ARBA00004496"/>
    </source>
</evidence>
<evidence type="ECO:0000256" key="4">
    <source>
        <dbReference type="ARBA" id="ARBA00022490"/>
    </source>
</evidence>
<reference evidence="6 7" key="1">
    <citation type="submission" date="2024-09" db="EMBL/GenBank/DDBJ databases">
        <authorList>
            <person name="Sun Q."/>
            <person name="Mori K."/>
        </authorList>
    </citation>
    <scope>NUCLEOTIDE SEQUENCE [LARGE SCALE GENOMIC DNA]</scope>
    <source>
        <strain evidence="6 7">CCM 8545</strain>
    </source>
</reference>
<comment type="similarity">
    <text evidence="2">Belongs to the SdhE FAD assembly factor family.</text>
</comment>
<keyword evidence="4" id="KW-0963">Cytoplasm</keyword>
<evidence type="ECO:0000313" key="6">
    <source>
        <dbReference type="EMBL" id="MFC0180544.1"/>
    </source>
</evidence>
<dbReference type="Pfam" id="PF03937">
    <property type="entry name" value="Sdh5"/>
    <property type="match status" value="1"/>
</dbReference>
<dbReference type="InterPro" id="IPR036714">
    <property type="entry name" value="SDH_sf"/>
</dbReference>
<dbReference type="RefSeq" id="WP_385877665.1">
    <property type="nucleotide sequence ID" value="NZ_JBHLXE010000105.1"/>
</dbReference>
<evidence type="ECO:0000313" key="7">
    <source>
        <dbReference type="Proteomes" id="UP001589758"/>
    </source>
</evidence>
<organism evidence="6 7">
    <name type="scientific">Thorsellia kenyensis</name>
    <dbReference type="NCBI Taxonomy" id="1549888"/>
    <lineage>
        <taxon>Bacteria</taxon>
        <taxon>Pseudomonadati</taxon>
        <taxon>Pseudomonadota</taxon>
        <taxon>Gammaproteobacteria</taxon>
        <taxon>Enterobacterales</taxon>
        <taxon>Thorselliaceae</taxon>
        <taxon>Thorsellia</taxon>
    </lineage>
</organism>
<dbReference type="PANTHER" id="PTHR39585:SF1">
    <property type="entry name" value="FAD ASSEMBLY FACTOR SDHE"/>
    <property type="match status" value="1"/>
</dbReference>
<dbReference type="SUPFAM" id="SSF109910">
    <property type="entry name" value="YgfY-like"/>
    <property type="match status" value="1"/>
</dbReference>
<evidence type="ECO:0000256" key="5">
    <source>
        <dbReference type="ARBA" id="ARBA00023186"/>
    </source>
</evidence>
<sequence>MHNEVELEQEANKHLTKDNLARIKWACRRGMKELDLALMPFFDFEFVHLSEEEKDDFIRLLGHPDPDLFNWLMNKGQPSDARLVQMIRTIQLKNSARGAIAY</sequence>
<dbReference type="InterPro" id="IPR050531">
    <property type="entry name" value="SdhE_FAD_assembly_factor"/>
</dbReference>
<accession>A0ABV6CC31</accession>
<dbReference type="NCBIfam" id="NF008130">
    <property type="entry name" value="PRK10878.1"/>
    <property type="match status" value="1"/>
</dbReference>
<dbReference type="Gene3D" id="1.10.150.250">
    <property type="entry name" value="Flavinator of succinate dehydrogenase"/>
    <property type="match status" value="1"/>
</dbReference>
<dbReference type="Proteomes" id="UP001589758">
    <property type="component" value="Unassembled WGS sequence"/>
</dbReference>
<dbReference type="PANTHER" id="PTHR39585">
    <property type="entry name" value="FAD ASSEMBLY FACTOR SDHE"/>
    <property type="match status" value="1"/>
</dbReference>
<evidence type="ECO:0000256" key="3">
    <source>
        <dbReference type="ARBA" id="ARBA00019418"/>
    </source>
</evidence>
<keyword evidence="7" id="KW-1185">Reference proteome</keyword>
<comment type="caution">
    <text evidence="6">The sequence shown here is derived from an EMBL/GenBank/DDBJ whole genome shotgun (WGS) entry which is preliminary data.</text>
</comment>
<dbReference type="EMBL" id="JBHLXE010000105">
    <property type="protein sequence ID" value="MFC0180544.1"/>
    <property type="molecule type" value="Genomic_DNA"/>
</dbReference>
<protein>
    <recommendedName>
        <fullName evidence="3">FAD assembly factor SdhE</fullName>
    </recommendedName>
</protein>
<keyword evidence="5" id="KW-0143">Chaperone</keyword>
<gene>
    <name evidence="6" type="primary">sdhE</name>
    <name evidence="6" type="ORF">ACFFIT_10705</name>
</gene>
<proteinExistence type="inferred from homology"/>
<evidence type="ECO:0000256" key="2">
    <source>
        <dbReference type="ARBA" id="ARBA00008571"/>
    </source>
</evidence>
<name>A0ABV6CC31_9GAMM</name>
<comment type="subcellular location">
    <subcellularLocation>
        <location evidence="1">Cytoplasm</location>
    </subcellularLocation>
</comment>
<dbReference type="InterPro" id="IPR005631">
    <property type="entry name" value="SDH"/>
</dbReference>